<dbReference type="STRING" id="153721.MYP_4043"/>
<keyword evidence="3 8" id="KW-0813">Transport</keyword>
<evidence type="ECO:0000256" key="1">
    <source>
        <dbReference type="ARBA" id="ARBA00004651"/>
    </source>
</evidence>
<dbReference type="InterPro" id="IPR036421">
    <property type="entry name" value="Fe_dep_repressor_sf"/>
</dbReference>
<dbReference type="AlphaFoldDB" id="A0A098LL64"/>
<evidence type="ECO:0000313" key="12">
    <source>
        <dbReference type="Proteomes" id="UP000030185"/>
    </source>
</evidence>
<name>A0A098LL64_9BACT</name>
<evidence type="ECO:0000256" key="3">
    <source>
        <dbReference type="ARBA" id="ARBA00022448"/>
    </source>
</evidence>
<reference evidence="11 12" key="1">
    <citation type="submission" date="2014-09" db="EMBL/GenBank/DDBJ databases">
        <title>Sporocytophaga myxococcoides PG-01 genome sequencing.</title>
        <authorList>
            <person name="Liu L."/>
            <person name="Gao P.J."/>
            <person name="Chen G.J."/>
            <person name="Wang L.S."/>
        </authorList>
    </citation>
    <scope>NUCLEOTIDE SEQUENCE [LARGE SCALE GENOMIC DNA]</scope>
    <source>
        <strain evidence="11 12">PG-01</strain>
    </source>
</reference>
<feature type="transmembrane region" description="Helical" evidence="9">
    <location>
        <begin position="122"/>
        <end position="140"/>
    </location>
</feature>
<gene>
    <name evidence="11" type="ORF">MYP_4043</name>
</gene>
<protein>
    <recommendedName>
        <fullName evidence="10">Iron dependent repressor metal binding and dimerisation domain-containing protein</fullName>
    </recommendedName>
</protein>
<dbReference type="GO" id="GO:0046983">
    <property type="term" value="F:protein dimerization activity"/>
    <property type="evidence" value="ECO:0007669"/>
    <property type="project" value="InterPro"/>
</dbReference>
<evidence type="ECO:0000313" key="11">
    <source>
        <dbReference type="EMBL" id="GAL86813.1"/>
    </source>
</evidence>
<evidence type="ECO:0000256" key="4">
    <source>
        <dbReference type="ARBA" id="ARBA00022475"/>
    </source>
</evidence>
<dbReference type="PANTHER" id="PTHR30477:SF3">
    <property type="entry name" value="METAL TRANSPORT SYSTEM MEMBRANE PROTEIN CT_069-RELATED"/>
    <property type="match status" value="1"/>
</dbReference>
<dbReference type="Proteomes" id="UP000030185">
    <property type="component" value="Unassembled WGS sequence"/>
</dbReference>
<dbReference type="GO" id="GO:0003700">
    <property type="term" value="F:DNA-binding transcription factor activity"/>
    <property type="evidence" value="ECO:0007669"/>
    <property type="project" value="InterPro"/>
</dbReference>
<evidence type="ECO:0000256" key="8">
    <source>
        <dbReference type="RuleBase" id="RU003943"/>
    </source>
</evidence>
<evidence type="ECO:0000256" key="6">
    <source>
        <dbReference type="ARBA" id="ARBA00022989"/>
    </source>
</evidence>
<dbReference type="InterPro" id="IPR036388">
    <property type="entry name" value="WH-like_DNA-bd_sf"/>
</dbReference>
<feature type="transmembrane region" description="Helical" evidence="9">
    <location>
        <begin position="238"/>
        <end position="260"/>
    </location>
</feature>
<feature type="transmembrane region" description="Helical" evidence="9">
    <location>
        <begin position="205"/>
        <end position="226"/>
    </location>
</feature>
<keyword evidence="6 9" id="KW-1133">Transmembrane helix</keyword>
<comment type="subcellular location">
    <subcellularLocation>
        <location evidence="1 8">Cell membrane</location>
        <topology evidence="1 8">Multi-pass membrane protein</topology>
    </subcellularLocation>
</comment>
<evidence type="ECO:0000256" key="2">
    <source>
        <dbReference type="ARBA" id="ARBA00008034"/>
    </source>
</evidence>
<dbReference type="GO" id="GO:0071281">
    <property type="term" value="P:cellular response to iron ion"/>
    <property type="evidence" value="ECO:0007669"/>
    <property type="project" value="UniProtKB-ARBA"/>
</dbReference>
<dbReference type="Gene3D" id="1.10.10.10">
    <property type="entry name" value="Winged helix-like DNA-binding domain superfamily/Winged helix DNA-binding domain"/>
    <property type="match status" value="1"/>
</dbReference>
<dbReference type="SUPFAM" id="SSF47979">
    <property type="entry name" value="Iron-dependent repressor protein, dimerization domain"/>
    <property type="match status" value="1"/>
</dbReference>
<organism evidence="11 12">
    <name type="scientific">Sporocytophaga myxococcoides</name>
    <dbReference type="NCBI Taxonomy" id="153721"/>
    <lineage>
        <taxon>Bacteria</taxon>
        <taxon>Pseudomonadati</taxon>
        <taxon>Bacteroidota</taxon>
        <taxon>Cytophagia</taxon>
        <taxon>Cytophagales</taxon>
        <taxon>Cytophagaceae</taxon>
        <taxon>Sporocytophaga</taxon>
    </lineage>
</organism>
<dbReference type="InterPro" id="IPR037294">
    <property type="entry name" value="ABC_BtuC-like"/>
</dbReference>
<dbReference type="GO" id="GO:0046914">
    <property type="term" value="F:transition metal ion binding"/>
    <property type="evidence" value="ECO:0007669"/>
    <property type="project" value="InterPro"/>
</dbReference>
<dbReference type="InterPro" id="IPR022689">
    <property type="entry name" value="Iron_dep_repressor"/>
</dbReference>
<keyword evidence="7 9" id="KW-0472">Membrane</keyword>
<dbReference type="eggNOG" id="COG1321">
    <property type="taxonomic scope" value="Bacteria"/>
</dbReference>
<dbReference type="Gene3D" id="1.10.3470.10">
    <property type="entry name" value="ABC transporter involved in vitamin B12 uptake, BtuC"/>
    <property type="match status" value="1"/>
</dbReference>
<keyword evidence="4" id="KW-1003">Cell membrane</keyword>
<feature type="transmembrane region" description="Helical" evidence="9">
    <location>
        <begin position="45"/>
        <end position="64"/>
    </location>
</feature>
<evidence type="ECO:0000256" key="9">
    <source>
        <dbReference type="SAM" id="Phobius"/>
    </source>
</evidence>
<dbReference type="GO" id="GO:0043190">
    <property type="term" value="C:ATP-binding cassette (ABC) transporter complex"/>
    <property type="evidence" value="ECO:0007669"/>
    <property type="project" value="InterPro"/>
</dbReference>
<accession>A0A098LL64</accession>
<dbReference type="Pfam" id="PF00950">
    <property type="entry name" value="ABC-3"/>
    <property type="match status" value="1"/>
</dbReference>
<sequence length="407" mass="45269">MTVCSAVVGCFTFLRKRALIGDAVAHSVLPGVCLSFLLTGDKNPFVLLIGAFITGGLSIFLVEFISSKTKLKEDSAIGIVLSVFFGIGILLLTAIQHGGNANQSGLDSFLFGKAASILPEDLYSFGLVGIILLIGVFFFFKEFTLISFDRNFAEAIGLPVKMLEFMLTSITVLAVVTGIQAVGVVLMAAMLITPAAAARYWTHNLTIMMLVAAMMGAFSGIFGAYISYLAPSMPTGPWIVMVISMIAIISFTFAPVKGVFARLRKQIKNQKQITDENILKLFFQLGEKDQDFFTQRSIHTLLERRPMRKDHLKNGLARLTEQGFLNKTKDHWKFTEAGKAKGQRIARLHRLWELYLTQYLQLAPDHVHDDAETIEHIITPELESKILEQLQYPKVDPHDTKIPYKDF</sequence>
<dbReference type="SMART" id="SM00529">
    <property type="entry name" value="HTH_DTXR"/>
    <property type="match status" value="1"/>
</dbReference>
<keyword evidence="12" id="KW-1185">Reference proteome</keyword>
<dbReference type="SUPFAM" id="SSF81345">
    <property type="entry name" value="ABC transporter involved in vitamin B12 uptake, BtuC"/>
    <property type="match status" value="1"/>
</dbReference>
<dbReference type="Pfam" id="PF02742">
    <property type="entry name" value="Fe_dep_repr_C"/>
    <property type="match status" value="1"/>
</dbReference>
<feature type="domain" description="Iron dependent repressor metal binding and dimerisation" evidence="10">
    <location>
        <begin position="335"/>
        <end position="403"/>
    </location>
</feature>
<evidence type="ECO:0000256" key="7">
    <source>
        <dbReference type="ARBA" id="ARBA00023136"/>
    </source>
</evidence>
<dbReference type="FunFam" id="1.10.3470.10:FF:000003">
    <property type="entry name" value="Iron ABC transporter permease SitD"/>
    <property type="match status" value="1"/>
</dbReference>
<dbReference type="CDD" id="cd06550">
    <property type="entry name" value="TM_ABC_iron-siderophores_like"/>
    <property type="match status" value="1"/>
</dbReference>
<comment type="similarity">
    <text evidence="2 8">Belongs to the ABC-3 integral membrane protein family.</text>
</comment>
<dbReference type="InterPro" id="IPR001367">
    <property type="entry name" value="Fe_dep_repressor"/>
</dbReference>
<dbReference type="eggNOG" id="COG1108">
    <property type="taxonomic scope" value="Bacteria"/>
</dbReference>
<feature type="transmembrane region" description="Helical" evidence="9">
    <location>
        <begin position="179"/>
        <end position="198"/>
    </location>
</feature>
<evidence type="ECO:0000259" key="10">
    <source>
        <dbReference type="Pfam" id="PF02742"/>
    </source>
</evidence>
<dbReference type="PANTHER" id="PTHR30477">
    <property type="entry name" value="ABC-TRANSPORTER METAL-BINDING PROTEIN"/>
    <property type="match status" value="1"/>
</dbReference>
<feature type="transmembrane region" description="Helical" evidence="9">
    <location>
        <begin position="76"/>
        <end position="95"/>
    </location>
</feature>
<dbReference type="EMBL" id="BBLT01000009">
    <property type="protein sequence ID" value="GAL86813.1"/>
    <property type="molecule type" value="Genomic_DNA"/>
</dbReference>
<proteinExistence type="inferred from homology"/>
<keyword evidence="5 8" id="KW-0812">Transmembrane</keyword>
<dbReference type="GO" id="GO:0055085">
    <property type="term" value="P:transmembrane transport"/>
    <property type="evidence" value="ECO:0007669"/>
    <property type="project" value="InterPro"/>
</dbReference>
<evidence type="ECO:0000256" key="5">
    <source>
        <dbReference type="ARBA" id="ARBA00022692"/>
    </source>
</evidence>
<dbReference type="InterPro" id="IPR001626">
    <property type="entry name" value="ABC_TroCD"/>
</dbReference>
<comment type="caution">
    <text evidence="11">The sequence shown here is derived from an EMBL/GenBank/DDBJ whole genome shotgun (WGS) entry which is preliminary data.</text>
</comment>
<dbReference type="GO" id="GO:0010043">
    <property type="term" value="P:response to zinc ion"/>
    <property type="evidence" value="ECO:0007669"/>
    <property type="project" value="TreeGrafter"/>
</dbReference>